<evidence type="ECO:0000313" key="2">
    <source>
        <dbReference type="Proteomes" id="UP000317977"/>
    </source>
</evidence>
<sequence>MIGSAKANFTSMALAMVLLTNVSRAVGRDAFDLLSGFDRDRIAAAYPPSTEKSSGELAKLLFRLKSVDTNSLAERMVAGQKNDVGNVLKIDGKIISTQKINVPPRLVEFLEFKRMTLLQVQVDDAEVIVITANVSADAKIGDRVRGVGVIANAQTNSPAAVAVAKLGWIPRAANSVGWRLLAHEGVDIGMVADVSTRNRKPLVGADSDAFYAVLAAAKTVTQQSNLPPAVPASAVKMLTDATSMAGEWIRLELETVQITRISVIDPLRRSQLSADHYFQIDAVADLGRAVIKIESSEKDSNETGEIAPSATFENRYPVSIVTTELPAFLNEAVWKQAGPDAVIAEVSRQVAIDGFFFRLWSYQSEYMERFGGEDQFGPLVIAARIIDQTPKTADPIGVSIIGKVAAVAVLAGLLATWIWHRLTTAGDQVVSRKRKQQQSIDDELLK</sequence>
<proteinExistence type="predicted"/>
<gene>
    <name evidence="1" type="ORF">Poly59_24250</name>
</gene>
<accession>A0A5C6F9E4</accession>
<keyword evidence="2" id="KW-1185">Reference proteome</keyword>
<dbReference type="EMBL" id="SJPX01000002">
    <property type="protein sequence ID" value="TWU56121.1"/>
    <property type="molecule type" value="Genomic_DNA"/>
</dbReference>
<protein>
    <submittedName>
        <fullName evidence="1">Uncharacterized protein</fullName>
    </submittedName>
</protein>
<dbReference type="AlphaFoldDB" id="A0A5C6F9E4"/>
<comment type="caution">
    <text evidence="1">The sequence shown here is derived from an EMBL/GenBank/DDBJ whole genome shotgun (WGS) entry which is preliminary data.</text>
</comment>
<reference evidence="1 2" key="1">
    <citation type="submission" date="2019-02" db="EMBL/GenBank/DDBJ databases">
        <title>Deep-cultivation of Planctomycetes and their phenomic and genomic characterization uncovers novel biology.</title>
        <authorList>
            <person name="Wiegand S."/>
            <person name="Jogler M."/>
            <person name="Boedeker C."/>
            <person name="Pinto D."/>
            <person name="Vollmers J."/>
            <person name="Rivas-Marin E."/>
            <person name="Kohn T."/>
            <person name="Peeters S.H."/>
            <person name="Heuer A."/>
            <person name="Rast P."/>
            <person name="Oberbeckmann S."/>
            <person name="Bunk B."/>
            <person name="Jeske O."/>
            <person name="Meyerdierks A."/>
            <person name="Storesund J.E."/>
            <person name="Kallscheuer N."/>
            <person name="Luecker S."/>
            <person name="Lage O.M."/>
            <person name="Pohl T."/>
            <person name="Merkel B.J."/>
            <person name="Hornburger P."/>
            <person name="Mueller R.-W."/>
            <person name="Bruemmer F."/>
            <person name="Labrenz M."/>
            <person name="Spormann A.M."/>
            <person name="Op Den Camp H."/>
            <person name="Overmann J."/>
            <person name="Amann R."/>
            <person name="Jetten M.S.M."/>
            <person name="Mascher T."/>
            <person name="Medema M.H."/>
            <person name="Devos D.P."/>
            <person name="Kaster A.-K."/>
            <person name="Ovreas L."/>
            <person name="Rohde M."/>
            <person name="Galperin M.Y."/>
            <person name="Jogler C."/>
        </authorList>
    </citation>
    <scope>NUCLEOTIDE SEQUENCE [LARGE SCALE GENOMIC DNA]</scope>
    <source>
        <strain evidence="1 2">Poly59</strain>
    </source>
</reference>
<evidence type="ECO:0000313" key="1">
    <source>
        <dbReference type="EMBL" id="TWU56121.1"/>
    </source>
</evidence>
<dbReference type="RefSeq" id="WP_146534171.1">
    <property type="nucleotide sequence ID" value="NZ_SJPX01000002.1"/>
</dbReference>
<organism evidence="1 2">
    <name type="scientific">Rubripirellula reticaptiva</name>
    <dbReference type="NCBI Taxonomy" id="2528013"/>
    <lineage>
        <taxon>Bacteria</taxon>
        <taxon>Pseudomonadati</taxon>
        <taxon>Planctomycetota</taxon>
        <taxon>Planctomycetia</taxon>
        <taxon>Pirellulales</taxon>
        <taxon>Pirellulaceae</taxon>
        <taxon>Rubripirellula</taxon>
    </lineage>
</organism>
<name>A0A5C6F9E4_9BACT</name>
<dbReference type="OrthoDB" id="240474at2"/>
<dbReference type="Proteomes" id="UP000317977">
    <property type="component" value="Unassembled WGS sequence"/>
</dbReference>